<dbReference type="Proteomes" id="UP000436138">
    <property type="component" value="Chromosome"/>
</dbReference>
<evidence type="ECO:0000256" key="1">
    <source>
        <dbReference type="SAM" id="MobiDB-lite"/>
    </source>
</evidence>
<dbReference type="AlphaFoldDB" id="A0A6I6NHD3"/>
<feature type="compositionally biased region" description="Basic and acidic residues" evidence="1">
    <location>
        <begin position="1"/>
        <end position="17"/>
    </location>
</feature>
<organism evidence="3 4">
    <name type="scientific">Streptomyces broussonetiae</name>
    <dbReference type="NCBI Taxonomy" id="2686304"/>
    <lineage>
        <taxon>Bacteria</taxon>
        <taxon>Bacillati</taxon>
        <taxon>Actinomycetota</taxon>
        <taxon>Actinomycetes</taxon>
        <taxon>Kitasatosporales</taxon>
        <taxon>Streptomycetaceae</taxon>
        <taxon>Streptomyces</taxon>
    </lineage>
</organism>
<dbReference type="EMBL" id="CP047020">
    <property type="protein sequence ID" value="QHA09731.1"/>
    <property type="molecule type" value="Genomic_DNA"/>
</dbReference>
<keyword evidence="2" id="KW-0472">Membrane</keyword>
<sequence>MPYEECKRWREEGRALPEGETVTPAYAVPPFHPGHPPRTRVPHRRTRRVDGALVSGALTALCVVTLIVTVVVAATLPA</sequence>
<dbReference type="KEGG" id="sbro:GQF42_21490"/>
<protein>
    <submittedName>
        <fullName evidence="3">Uncharacterized protein</fullName>
    </submittedName>
</protein>
<feature type="region of interest" description="Disordered" evidence="1">
    <location>
        <begin position="1"/>
        <end position="43"/>
    </location>
</feature>
<name>A0A6I6NHD3_9ACTN</name>
<gene>
    <name evidence="3" type="ORF">GQF42_21490</name>
</gene>
<evidence type="ECO:0000313" key="3">
    <source>
        <dbReference type="EMBL" id="QHA09731.1"/>
    </source>
</evidence>
<reference evidence="3 4" key="1">
    <citation type="submission" date="2019-12" db="EMBL/GenBank/DDBJ databases">
        <title>Streptomyces sp. strain T44 isolated from rhizosphere soil of Broussonetia papyrifera.</title>
        <authorList>
            <person name="Mo P."/>
        </authorList>
    </citation>
    <scope>NUCLEOTIDE SEQUENCE [LARGE SCALE GENOMIC DNA]</scope>
    <source>
        <strain evidence="3 4">T44</strain>
    </source>
</reference>
<proteinExistence type="predicted"/>
<keyword evidence="2" id="KW-1133">Transmembrane helix</keyword>
<evidence type="ECO:0000313" key="4">
    <source>
        <dbReference type="Proteomes" id="UP000436138"/>
    </source>
</evidence>
<keyword evidence="4" id="KW-1185">Reference proteome</keyword>
<keyword evidence="2" id="KW-0812">Transmembrane</keyword>
<feature type="transmembrane region" description="Helical" evidence="2">
    <location>
        <begin position="52"/>
        <end position="76"/>
    </location>
</feature>
<accession>A0A6I6NHD3</accession>
<evidence type="ECO:0000256" key="2">
    <source>
        <dbReference type="SAM" id="Phobius"/>
    </source>
</evidence>